<dbReference type="PANTHER" id="PTHR30576:SF0">
    <property type="entry name" value="UNDECAPRENYL-PHOSPHATE N-ACETYLGALACTOSAMINYL 1-PHOSPHATE TRANSFERASE-RELATED"/>
    <property type="match status" value="1"/>
</dbReference>
<dbReference type="STRING" id="1189621.A3SI_12329"/>
<evidence type="ECO:0000256" key="2">
    <source>
        <dbReference type="SAM" id="Phobius"/>
    </source>
</evidence>
<dbReference type="InterPro" id="IPR003362">
    <property type="entry name" value="Bact_transf"/>
</dbReference>
<feature type="domain" description="Bacterial sugar transferase" evidence="3">
    <location>
        <begin position="151"/>
        <end position="393"/>
    </location>
</feature>
<evidence type="ECO:0000256" key="1">
    <source>
        <dbReference type="ARBA" id="ARBA00006464"/>
    </source>
</evidence>
<dbReference type="Pfam" id="PF02397">
    <property type="entry name" value="Bac_transf"/>
    <property type="match status" value="1"/>
</dbReference>
<sequence length="398" mass="45396">MNPTLAIIRPDLLFTKEVRSQLAENYQLAEEFSIFSFIEKLKAGKLQAVGVCLFGKLSDPSFLNTVETVSAFKSLHAFKVIVFSDMVAKEDRGNAVRLDVDGLLSAKELKKNHFLQVISQALKREPSKLREELTDDTQTLASFDYKTPLNKRLFDIFFSGLALLLLSPILLTIAALIRLESKGPIFYKSKRVGTAWKVIDFYKFRSMVPDADKKLKSLDHLNQYKTGEADQTKNKYINKRCDTCLRYAISCEKPLFNDSGDYICETFYPDFKKESDNTFFKIANDPRITKLGAFLRNSSIDELPQLINVFIGDMSIVGNRPLPIYEAEKLTTDKYSKRFMAPSGITGLWQVTKRGKGGPMSEEERIALDNYYADNFSFWLDMKIILKTFPALFQKESV</sequence>
<keyword evidence="2" id="KW-0812">Transmembrane</keyword>
<dbReference type="Proteomes" id="UP000005551">
    <property type="component" value="Unassembled WGS sequence"/>
</dbReference>
<keyword evidence="5" id="KW-1185">Reference proteome</keyword>
<dbReference type="GO" id="GO:0016780">
    <property type="term" value="F:phosphotransferase activity, for other substituted phosphate groups"/>
    <property type="evidence" value="ECO:0007669"/>
    <property type="project" value="TreeGrafter"/>
</dbReference>
<feature type="transmembrane region" description="Helical" evidence="2">
    <location>
        <begin position="156"/>
        <end position="179"/>
    </location>
</feature>
<gene>
    <name evidence="4" type="ORF">A3SI_12329</name>
</gene>
<comment type="caution">
    <text evidence="4">The sequence shown here is derived from an EMBL/GenBank/DDBJ whole genome shotgun (WGS) entry which is preliminary data.</text>
</comment>
<keyword evidence="2" id="KW-1133">Transmembrane helix</keyword>
<name>I5C1X7_9BACT</name>
<proteinExistence type="inferred from homology"/>
<evidence type="ECO:0000259" key="3">
    <source>
        <dbReference type="Pfam" id="PF02397"/>
    </source>
</evidence>
<dbReference type="AlphaFoldDB" id="I5C1X7"/>
<organism evidence="4 5">
    <name type="scientific">Nitritalea halalkaliphila LW7</name>
    <dbReference type="NCBI Taxonomy" id="1189621"/>
    <lineage>
        <taxon>Bacteria</taxon>
        <taxon>Pseudomonadati</taxon>
        <taxon>Bacteroidota</taxon>
        <taxon>Cytophagia</taxon>
        <taxon>Cytophagales</taxon>
        <taxon>Cyclobacteriaceae</taxon>
        <taxon>Nitritalea</taxon>
    </lineage>
</organism>
<dbReference type="PATRIC" id="fig|1189621.3.peg.2570"/>
<evidence type="ECO:0000313" key="4">
    <source>
        <dbReference type="EMBL" id="EIM75829.1"/>
    </source>
</evidence>
<dbReference type="RefSeq" id="WP_009055573.1">
    <property type="nucleotide sequence ID" value="NZ_AJYA01000026.1"/>
</dbReference>
<reference evidence="4 5" key="1">
    <citation type="submission" date="2012-05" db="EMBL/GenBank/DDBJ databases">
        <title>Genome sequence of Nitritalea halalkaliphila LW7.</title>
        <authorList>
            <person name="Jangir P.K."/>
            <person name="Singh A."/>
            <person name="Shivaji S."/>
            <person name="Sharma R."/>
        </authorList>
    </citation>
    <scope>NUCLEOTIDE SEQUENCE [LARGE SCALE GENOMIC DNA]</scope>
    <source>
        <strain evidence="4 5">LW7</strain>
    </source>
</reference>
<keyword evidence="2" id="KW-0472">Membrane</keyword>
<dbReference type="EMBL" id="AJYA01000026">
    <property type="protein sequence ID" value="EIM75829.1"/>
    <property type="molecule type" value="Genomic_DNA"/>
</dbReference>
<comment type="similarity">
    <text evidence="1">Belongs to the bacterial sugar transferase family.</text>
</comment>
<dbReference type="PANTHER" id="PTHR30576">
    <property type="entry name" value="COLANIC BIOSYNTHESIS UDP-GLUCOSE LIPID CARRIER TRANSFERASE"/>
    <property type="match status" value="1"/>
</dbReference>
<protein>
    <submittedName>
        <fullName evidence="4">Response regulator receiver protein</fullName>
    </submittedName>
</protein>
<accession>I5C1X7</accession>
<evidence type="ECO:0000313" key="5">
    <source>
        <dbReference type="Proteomes" id="UP000005551"/>
    </source>
</evidence>